<sequence length="114" mass="12669">MTTALHCLAWNNNNLPNCSPTTYPDLKFYTALNTNCLPQFSLPTATAGNINHLPQLVVLLCTEHQSPSLTARHKLPEIPITFFDTSLFTGQNNNHIPQIPTLHCSLFTAIHLNC</sequence>
<comment type="caution">
    <text evidence="1">The sequence shown here is derived from an EMBL/GenBank/DDBJ whole genome shotgun (WGS) entry which is preliminary data.</text>
</comment>
<dbReference type="EMBL" id="CAXKWB010015345">
    <property type="protein sequence ID" value="CAL4113425.1"/>
    <property type="molecule type" value="Genomic_DNA"/>
</dbReference>
<proteinExistence type="predicted"/>
<dbReference type="AlphaFoldDB" id="A0AAV2R635"/>
<gene>
    <name evidence="1" type="ORF">MNOR_LOCUS20118</name>
</gene>
<name>A0AAV2R635_MEGNR</name>
<reference evidence="1 2" key="1">
    <citation type="submission" date="2024-05" db="EMBL/GenBank/DDBJ databases">
        <authorList>
            <person name="Wallberg A."/>
        </authorList>
    </citation>
    <scope>NUCLEOTIDE SEQUENCE [LARGE SCALE GENOMIC DNA]</scope>
</reference>
<keyword evidence="2" id="KW-1185">Reference proteome</keyword>
<evidence type="ECO:0000313" key="2">
    <source>
        <dbReference type="Proteomes" id="UP001497623"/>
    </source>
</evidence>
<evidence type="ECO:0000313" key="1">
    <source>
        <dbReference type="EMBL" id="CAL4113425.1"/>
    </source>
</evidence>
<accession>A0AAV2R635</accession>
<protein>
    <submittedName>
        <fullName evidence="1">Uncharacterized protein</fullName>
    </submittedName>
</protein>
<organism evidence="1 2">
    <name type="scientific">Meganyctiphanes norvegica</name>
    <name type="common">Northern krill</name>
    <name type="synonym">Thysanopoda norvegica</name>
    <dbReference type="NCBI Taxonomy" id="48144"/>
    <lineage>
        <taxon>Eukaryota</taxon>
        <taxon>Metazoa</taxon>
        <taxon>Ecdysozoa</taxon>
        <taxon>Arthropoda</taxon>
        <taxon>Crustacea</taxon>
        <taxon>Multicrustacea</taxon>
        <taxon>Malacostraca</taxon>
        <taxon>Eumalacostraca</taxon>
        <taxon>Eucarida</taxon>
        <taxon>Euphausiacea</taxon>
        <taxon>Euphausiidae</taxon>
        <taxon>Meganyctiphanes</taxon>
    </lineage>
</organism>
<dbReference type="Proteomes" id="UP001497623">
    <property type="component" value="Unassembled WGS sequence"/>
</dbReference>